<accession>A0A8J6MH00</accession>
<dbReference type="PROSITE" id="PS50112">
    <property type="entry name" value="PAS"/>
    <property type="match status" value="1"/>
</dbReference>
<evidence type="ECO:0000259" key="1">
    <source>
        <dbReference type="PROSITE" id="PS50112"/>
    </source>
</evidence>
<dbReference type="SUPFAM" id="SSF55781">
    <property type="entry name" value="GAF domain-like"/>
    <property type="match status" value="1"/>
</dbReference>
<dbReference type="NCBIfam" id="TIGR00229">
    <property type="entry name" value="sensory_box"/>
    <property type="match status" value="2"/>
</dbReference>
<organism evidence="4 5">
    <name type="scientific">Lawsonibacter faecis</name>
    <dbReference type="NCBI Taxonomy" id="2763052"/>
    <lineage>
        <taxon>Bacteria</taxon>
        <taxon>Bacillati</taxon>
        <taxon>Bacillota</taxon>
        <taxon>Clostridia</taxon>
        <taxon>Eubacteriales</taxon>
        <taxon>Oscillospiraceae</taxon>
        <taxon>Lawsonibacter</taxon>
    </lineage>
</organism>
<dbReference type="Gene3D" id="3.30.450.20">
    <property type="entry name" value="PAS domain"/>
    <property type="match status" value="2"/>
</dbReference>
<evidence type="ECO:0000313" key="5">
    <source>
        <dbReference type="Proteomes" id="UP000607645"/>
    </source>
</evidence>
<dbReference type="InterPro" id="IPR029016">
    <property type="entry name" value="GAF-like_dom_sf"/>
</dbReference>
<dbReference type="Pfam" id="PF00990">
    <property type="entry name" value="GGDEF"/>
    <property type="match status" value="1"/>
</dbReference>
<dbReference type="PANTHER" id="PTHR44757:SF2">
    <property type="entry name" value="BIOFILM ARCHITECTURE MAINTENANCE PROTEIN MBAA"/>
    <property type="match status" value="1"/>
</dbReference>
<feature type="domain" description="PAC" evidence="2">
    <location>
        <begin position="222"/>
        <end position="274"/>
    </location>
</feature>
<dbReference type="RefSeq" id="WP_186919617.1">
    <property type="nucleotide sequence ID" value="NZ_JACOPQ010000009.1"/>
</dbReference>
<dbReference type="SMART" id="SM00267">
    <property type="entry name" value="GGDEF"/>
    <property type="match status" value="1"/>
</dbReference>
<evidence type="ECO:0000259" key="3">
    <source>
        <dbReference type="PROSITE" id="PS50887"/>
    </source>
</evidence>
<dbReference type="InterPro" id="IPR035965">
    <property type="entry name" value="PAS-like_dom_sf"/>
</dbReference>
<dbReference type="PROSITE" id="PS51257">
    <property type="entry name" value="PROKAR_LIPOPROTEIN"/>
    <property type="match status" value="1"/>
</dbReference>
<dbReference type="Gene3D" id="3.30.450.40">
    <property type="match status" value="1"/>
</dbReference>
<dbReference type="AlphaFoldDB" id="A0A8J6MH00"/>
<dbReference type="SUPFAM" id="SSF55073">
    <property type="entry name" value="Nucleotide cyclase"/>
    <property type="match status" value="1"/>
</dbReference>
<sequence>MRQLEQEVLHTLEARTAQELESLSNNIPGGVYACRNDEDYTLTYISPGFLSLLGYTRDELRTEADDLLIVLVHPDDRDGLRRSVRAQLAGGCSTTETEYRLLRRDGAAVWVLDRCRLTVVGGEERFYSIVLDIDERKQAEEALKLTLERHRIIMDQATDVIFEWDIHADTLEYSPNWLKKFGYQPTTGAISRRIPCSENIHPEDRSSFVRIMEDTAAGVPYSEAQFRIRDGQGRYRWCRIRATTQFDRDERPIKAVGVIVDIDAEKRHEQQLLDMAQRDALTGLLNKRAAQSIIDDRLKQGGVCALMIIDLDHFKQINDHFGHLCGDTVLSDVAAHLKKRSDPGCVLSRIGGDEFLAFLPCLSGREEAARRAEQLLRVLTLIPVQKGGCATLSCSVGVAVGPEDGDDYLSLCRCADHALYTVKNSGRGSYALYQPGPRPASFSPDLSLSAVSGRIDSGDLDYTLAQYAFRMLYSSLDVITAIPQMLEIVGRSCDVSRVYIFENCGDGSLCTNTFEWCGDGVSPEIHNLQSRPYCGGFGDYRDYFDADGVFCCQDIRALHPELYAGLAAQGIESLLQCAIQDDGRFLGFVGFDECRASRRWTREQISSLSLVSNVLSTFLLKQRLKERLARLEGRRPT</sequence>
<dbReference type="InterPro" id="IPR043128">
    <property type="entry name" value="Rev_trsase/Diguanyl_cyclase"/>
</dbReference>
<dbReference type="PANTHER" id="PTHR44757">
    <property type="entry name" value="DIGUANYLATE CYCLASE DGCP"/>
    <property type="match status" value="1"/>
</dbReference>
<comment type="caution">
    <text evidence="4">The sequence shown here is derived from an EMBL/GenBank/DDBJ whole genome shotgun (WGS) entry which is preliminary data.</text>
</comment>
<evidence type="ECO:0000313" key="4">
    <source>
        <dbReference type="EMBL" id="MBC5737808.1"/>
    </source>
</evidence>
<dbReference type="PROSITE" id="PS50887">
    <property type="entry name" value="GGDEF"/>
    <property type="match status" value="1"/>
</dbReference>
<dbReference type="NCBIfam" id="TIGR00254">
    <property type="entry name" value="GGDEF"/>
    <property type="match status" value="1"/>
</dbReference>
<dbReference type="Pfam" id="PF08447">
    <property type="entry name" value="PAS_3"/>
    <property type="match status" value="2"/>
</dbReference>
<dbReference type="Pfam" id="PF01590">
    <property type="entry name" value="GAF"/>
    <property type="match status" value="1"/>
</dbReference>
<feature type="domain" description="PAS" evidence="1">
    <location>
        <begin position="16"/>
        <end position="91"/>
    </location>
</feature>
<evidence type="ECO:0000259" key="2">
    <source>
        <dbReference type="PROSITE" id="PS50113"/>
    </source>
</evidence>
<dbReference type="Proteomes" id="UP000607645">
    <property type="component" value="Unassembled WGS sequence"/>
</dbReference>
<reference evidence="4" key="1">
    <citation type="submission" date="2020-08" db="EMBL/GenBank/DDBJ databases">
        <title>Genome public.</title>
        <authorList>
            <person name="Liu C."/>
            <person name="Sun Q."/>
        </authorList>
    </citation>
    <scope>NUCLEOTIDE SEQUENCE</scope>
    <source>
        <strain evidence="4">NSJ-52</strain>
    </source>
</reference>
<protein>
    <submittedName>
        <fullName evidence="4">Diguanylate cyclase</fullName>
    </submittedName>
</protein>
<proteinExistence type="predicted"/>
<feature type="domain" description="GGDEF" evidence="3">
    <location>
        <begin position="302"/>
        <end position="435"/>
    </location>
</feature>
<dbReference type="SUPFAM" id="SSF55785">
    <property type="entry name" value="PYP-like sensor domain (PAS domain)"/>
    <property type="match status" value="2"/>
</dbReference>
<dbReference type="InterPro" id="IPR000160">
    <property type="entry name" value="GGDEF_dom"/>
</dbReference>
<keyword evidence="5" id="KW-1185">Reference proteome</keyword>
<dbReference type="SMART" id="SM00086">
    <property type="entry name" value="PAC"/>
    <property type="match status" value="2"/>
</dbReference>
<dbReference type="SMART" id="SM00091">
    <property type="entry name" value="PAS"/>
    <property type="match status" value="2"/>
</dbReference>
<dbReference type="InterPro" id="IPR000700">
    <property type="entry name" value="PAS-assoc_C"/>
</dbReference>
<dbReference type="InterPro" id="IPR013655">
    <property type="entry name" value="PAS_fold_3"/>
</dbReference>
<dbReference type="InterPro" id="IPR003018">
    <property type="entry name" value="GAF"/>
</dbReference>
<dbReference type="InterPro" id="IPR052155">
    <property type="entry name" value="Biofilm_reg_signaling"/>
</dbReference>
<dbReference type="InterPro" id="IPR029787">
    <property type="entry name" value="Nucleotide_cyclase"/>
</dbReference>
<dbReference type="CDD" id="cd01949">
    <property type="entry name" value="GGDEF"/>
    <property type="match status" value="1"/>
</dbReference>
<name>A0A8J6MH00_9FIRM</name>
<dbReference type="PROSITE" id="PS50113">
    <property type="entry name" value="PAC"/>
    <property type="match status" value="2"/>
</dbReference>
<dbReference type="Gene3D" id="3.30.70.270">
    <property type="match status" value="1"/>
</dbReference>
<dbReference type="InterPro" id="IPR001610">
    <property type="entry name" value="PAC"/>
</dbReference>
<gene>
    <name evidence="4" type="ORF">H8S62_12400</name>
</gene>
<feature type="domain" description="PAC" evidence="2">
    <location>
        <begin position="95"/>
        <end position="145"/>
    </location>
</feature>
<dbReference type="InterPro" id="IPR000014">
    <property type="entry name" value="PAS"/>
</dbReference>
<dbReference type="EMBL" id="JACOPQ010000009">
    <property type="protein sequence ID" value="MBC5737808.1"/>
    <property type="molecule type" value="Genomic_DNA"/>
</dbReference>
<dbReference type="CDD" id="cd00130">
    <property type="entry name" value="PAS"/>
    <property type="match status" value="2"/>
</dbReference>